<dbReference type="Pfam" id="PF01636">
    <property type="entry name" value="APH"/>
    <property type="match status" value="1"/>
</dbReference>
<organism evidence="2 3">
    <name type="scientific">Sinomonas terrae</name>
    <dbReference type="NCBI Taxonomy" id="2908838"/>
    <lineage>
        <taxon>Bacteria</taxon>
        <taxon>Bacillati</taxon>
        <taxon>Actinomycetota</taxon>
        <taxon>Actinomycetes</taxon>
        <taxon>Micrococcales</taxon>
        <taxon>Micrococcaceae</taxon>
        <taxon>Sinomonas</taxon>
    </lineage>
</organism>
<accession>A0ABS9TVX5</accession>
<feature type="domain" description="Aminoglycoside phosphotransferase" evidence="1">
    <location>
        <begin position="28"/>
        <end position="219"/>
    </location>
</feature>
<dbReference type="RefSeq" id="WP_241050404.1">
    <property type="nucleotide sequence ID" value="NZ_JAKZBV010000001.1"/>
</dbReference>
<evidence type="ECO:0000313" key="2">
    <source>
        <dbReference type="EMBL" id="MCH6468571.1"/>
    </source>
</evidence>
<keyword evidence="3" id="KW-1185">Reference proteome</keyword>
<dbReference type="SUPFAM" id="SSF56112">
    <property type="entry name" value="Protein kinase-like (PK-like)"/>
    <property type="match status" value="1"/>
</dbReference>
<sequence>MLTGSFVNHLIAEASTELGKRLLFLAFLEGGTHATSILASDGLSDYVIRCFPEEPSTVLREVEILDRLHALGDVVPRYICHSTRSGWPFIVTTRVEGGHPDPQLSLTAIAHEMAATLVRIHRLSGNGLRPAPEGPPSGDSPVARAARDAWNGLDLRDRVLTHSDYWCGNALWSGEKLAGVVDWSGARNAPRGVDVAWCRLDLVLLGDASAADLFAAEYEQLAGTTIPDLLSWDLQAAASAYPRVEEWAPNYLGIGHTELGPGLLRSRLEEWAAALVSRQPVGPPRSGKRR</sequence>
<reference evidence="2 3" key="1">
    <citation type="submission" date="2022-03" db="EMBL/GenBank/DDBJ databases">
        <title>Sinomonas sp. isolated from a soil.</title>
        <authorList>
            <person name="Han J."/>
            <person name="Kim D.-U."/>
        </authorList>
    </citation>
    <scope>NUCLEOTIDE SEQUENCE [LARGE SCALE GENOMIC DNA]</scope>
    <source>
        <strain evidence="2 3">5-5</strain>
    </source>
</reference>
<dbReference type="Gene3D" id="3.90.1200.10">
    <property type="match status" value="1"/>
</dbReference>
<dbReference type="InterPro" id="IPR002575">
    <property type="entry name" value="Aminoglycoside_PTrfase"/>
</dbReference>
<dbReference type="EMBL" id="JAKZBV010000001">
    <property type="protein sequence ID" value="MCH6468571.1"/>
    <property type="molecule type" value="Genomic_DNA"/>
</dbReference>
<proteinExistence type="predicted"/>
<name>A0ABS9TVX5_9MICC</name>
<protein>
    <submittedName>
        <fullName evidence="2">Aminoglycoside phosphotransferase family protein</fullName>
    </submittedName>
</protein>
<comment type="caution">
    <text evidence="2">The sequence shown here is derived from an EMBL/GenBank/DDBJ whole genome shotgun (WGS) entry which is preliminary data.</text>
</comment>
<dbReference type="Proteomes" id="UP001202922">
    <property type="component" value="Unassembled WGS sequence"/>
</dbReference>
<dbReference type="PANTHER" id="PTHR21310">
    <property type="entry name" value="AMINOGLYCOSIDE PHOSPHOTRANSFERASE-RELATED-RELATED"/>
    <property type="match status" value="1"/>
</dbReference>
<dbReference type="InterPro" id="IPR051678">
    <property type="entry name" value="AGP_Transferase"/>
</dbReference>
<dbReference type="InterPro" id="IPR011009">
    <property type="entry name" value="Kinase-like_dom_sf"/>
</dbReference>
<gene>
    <name evidence="2" type="ORF">L0M17_00985</name>
</gene>
<evidence type="ECO:0000259" key="1">
    <source>
        <dbReference type="Pfam" id="PF01636"/>
    </source>
</evidence>
<evidence type="ECO:0000313" key="3">
    <source>
        <dbReference type="Proteomes" id="UP001202922"/>
    </source>
</evidence>